<gene>
    <name evidence="3" type="ORF">A4S15_07765</name>
</gene>
<name>A0A1W9HZG5_9HYPH</name>
<dbReference type="PANTHER" id="PTHR43037">
    <property type="entry name" value="UNNAMED PRODUCT-RELATED"/>
    <property type="match status" value="1"/>
</dbReference>
<dbReference type="Proteomes" id="UP000192872">
    <property type="component" value="Unassembled WGS sequence"/>
</dbReference>
<keyword evidence="1" id="KW-0732">Signal</keyword>
<dbReference type="PANTHER" id="PTHR43037:SF1">
    <property type="entry name" value="BLL1128 PROTEIN"/>
    <property type="match status" value="1"/>
</dbReference>
<dbReference type="InterPro" id="IPR029058">
    <property type="entry name" value="AB_hydrolase_fold"/>
</dbReference>
<reference evidence="3 4" key="1">
    <citation type="journal article" date="2017" name="Water Res.">
        <title>Comammox in drinking water systems.</title>
        <authorList>
            <person name="Wang Y."/>
            <person name="Ma L."/>
            <person name="Mao Y."/>
            <person name="Jiang X."/>
            <person name="Xia Y."/>
            <person name="Yu K."/>
            <person name="Li B."/>
            <person name="Zhang T."/>
        </authorList>
    </citation>
    <scope>NUCLEOTIDE SEQUENCE [LARGE SCALE GENOMIC DNA]</scope>
    <source>
        <strain evidence="3">SG_bin8</strain>
    </source>
</reference>
<evidence type="ECO:0000256" key="1">
    <source>
        <dbReference type="ARBA" id="ARBA00022729"/>
    </source>
</evidence>
<proteinExistence type="predicted"/>
<dbReference type="SUPFAM" id="SSF53474">
    <property type="entry name" value="alpha/beta-Hydrolases"/>
    <property type="match status" value="1"/>
</dbReference>
<evidence type="ECO:0000313" key="4">
    <source>
        <dbReference type="Proteomes" id="UP000192872"/>
    </source>
</evidence>
<dbReference type="Pfam" id="PF00326">
    <property type="entry name" value="Peptidase_S9"/>
    <property type="match status" value="1"/>
</dbReference>
<dbReference type="InterPro" id="IPR001375">
    <property type="entry name" value="Peptidase_S9_cat"/>
</dbReference>
<protein>
    <recommendedName>
        <fullName evidence="2">Peptidase S9 prolyl oligopeptidase catalytic domain-containing protein</fullName>
    </recommendedName>
</protein>
<evidence type="ECO:0000259" key="2">
    <source>
        <dbReference type="Pfam" id="PF00326"/>
    </source>
</evidence>
<dbReference type="GO" id="GO:0008236">
    <property type="term" value="F:serine-type peptidase activity"/>
    <property type="evidence" value="ECO:0007669"/>
    <property type="project" value="InterPro"/>
</dbReference>
<dbReference type="AlphaFoldDB" id="A0A1W9HZG5"/>
<dbReference type="EMBL" id="LWDL01000012">
    <property type="protein sequence ID" value="OQW52702.1"/>
    <property type="molecule type" value="Genomic_DNA"/>
</dbReference>
<evidence type="ECO:0000313" key="3">
    <source>
        <dbReference type="EMBL" id="OQW52702.1"/>
    </source>
</evidence>
<organism evidence="3 4">
    <name type="scientific">Candidatus Raskinella chloraquaticus</name>
    <dbReference type="NCBI Taxonomy" id="1951219"/>
    <lineage>
        <taxon>Bacteria</taxon>
        <taxon>Pseudomonadati</taxon>
        <taxon>Pseudomonadota</taxon>
        <taxon>Alphaproteobacteria</taxon>
        <taxon>Hyphomicrobiales</taxon>
        <taxon>Phreatobacteraceae</taxon>
        <taxon>Candidatus Raskinella</taxon>
    </lineage>
</organism>
<feature type="domain" description="Peptidase S9 prolyl oligopeptidase catalytic" evidence="2">
    <location>
        <begin position="104"/>
        <end position="156"/>
    </location>
</feature>
<dbReference type="GO" id="GO:0006508">
    <property type="term" value="P:proteolysis"/>
    <property type="evidence" value="ECO:0007669"/>
    <property type="project" value="InterPro"/>
</dbReference>
<dbReference type="InterPro" id="IPR050955">
    <property type="entry name" value="Plant_Biomass_Hydrol_Est"/>
</dbReference>
<sequence length="314" mass="33888">MALGLLSGVHGVAHASETWMFPSGGFQRRVLIDRPQGEQARPLVIVLHGNAQRPEDVRGRMTWQDLVAKGEIVAAFPEGINLAWMDGRAPEAFLGRRPVAGVDDVAFLVSLVDHLAGEGIVDRKRVFVTGLSNGGLMTYRLLCERADVFAGGAAIAASLWPGLAQACHPQQPRPILVMNGTNDGVIPYDATDPASITRGKVYTVGTQETVVHWRRANGCLDDMAARAMADTDPSDQSTVTHIVWKCPPGKAVELYRINGGGHRIPALAATLQRAGIDIHSGGQNLDIDSAHEIWRFFSRATPDVVAQRRGINTQ</sequence>
<comment type="caution">
    <text evidence="3">The sequence shown here is derived from an EMBL/GenBank/DDBJ whole genome shotgun (WGS) entry which is preliminary data.</text>
</comment>
<accession>A0A1W9HZG5</accession>
<dbReference type="Gene3D" id="3.40.50.1820">
    <property type="entry name" value="alpha/beta hydrolase"/>
    <property type="match status" value="1"/>
</dbReference>